<organism evidence="9 10">
    <name type="scientific">Nosema bombycis (strain CQ1 / CVCC 102059)</name>
    <name type="common">Microsporidian parasite</name>
    <name type="synonym">Pebrine of silkworm</name>
    <dbReference type="NCBI Taxonomy" id="578461"/>
    <lineage>
        <taxon>Eukaryota</taxon>
        <taxon>Fungi</taxon>
        <taxon>Fungi incertae sedis</taxon>
        <taxon>Microsporidia</taxon>
        <taxon>Nosematidae</taxon>
        <taxon>Nosema</taxon>
    </lineage>
</organism>
<name>R0KZF7_NOSB1</name>
<sequence length="135" mass="15697">MSDNEKKLRTMLEELLKENMRLKDENNDLKAELQSMGRPNNNSSNQLDEFKRISSIFFGYRTEVTPEYIQLISMYSYDESDTFIFKRTNDSVSLLNNDFANSFSSEIQKYMENGQSIPAFLAAVTLNLFNQKTFG</sequence>
<evidence type="ECO:0000256" key="7">
    <source>
        <dbReference type="ARBA" id="ARBA00023306"/>
    </source>
</evidence>
<dbReference type="STRING" id="578461.R0KZF7"/>
<reference evidence="9 10" key="1">
    <citation type="journal article" date="2013" name="BMC Genomics">
        <title>Comparative genomics of parasitic silkworm microsporidia reveal an association between genome expansion and host adaptation.</title>
        <authorList>
            <person name="Pan G."/>
            <person name="Xu J."/>
            <person name="Li T."/>
            <person name="Xia Q."/>
            <person name="Liu S.L."/>
            <person name="Zhang G."/>
            <person name="Li S."/>
            <person name="Li C."/>
            <person name="Liu H."/>
            <person name="Yang L."/>
            <person name="Liu T."/>
            <person name="Zhang X."/>
            <person name="Wu Z."/>
            <person name="Fan W."/>
            <person name="Dang X."/>
            <person name="Xiang H."/>
            <person name="Tao M."/>
            <person name="Li Y."/>
            <person name="Hu J."/>
            <person name="Li Z."/>
            <person name="Lin L."/>
            <person name="Luo J."/>
            <person name="Geng L."/>
            <person name="Wang L."/>
            <person name="Long M."/>
            <person name="Wan Y."/>
            <person name="He N."/>
            <person name="Zhang Z."/>
            <person name="Lu C."/>
            <person name="Keeling P.J."/>
            <person name="Wang J."/>
            <person name="Xiang Z."/>
            <person name="Zhou Z."/>
        </authorList>
    </citation>
    <scope>NUCLEOTIDE SEQUENCE [LARGE SCALE GENOMIC DNA]</scope>
    <source>
        <strain evidence="10">CQ1 / CVCC 102059</strain>
    </source>
</reference>
<keyword evidence="10" id="KW-1185">Reference proteome</keyword>
<dbReference type="GO" id="GO:0072686">
    <property type="term" value="C:mitotic spindle"/>
    <property type="evidence" value="ECO:0007669"/>
    <property type="project" value="TreeGrafter"/>
</dbReference>
<keyword evidence="5" id="KW-0498">Mitosis</keyword>
<dbReference type="AlphaFoldDB" id="R0KZF7"/>
<dbReference type="EMBL" id="KB908910">
    <property type="protein sequence ID" value="EOB15592.1"/>
    <property type="molecule type" value="Genomic_DNA"/>
</dbReference>
<dbReference type="PANTHER" id="PTHR23168">
    <property type="entry name" value="MITOTIC SPINDLE ASSEMBLY CHECKPOINT PROTEIN MAD1 MITOTIC ARREST DEFICIENT-LIKE PROTEIN 1"/>
    <property type="match status" value="1"/>
</dbReference>
<feature type="region of interest" description="Disordered" evidence="8">
    <location>
        <begin position="27"/>
        <end position="46"/>
    </location>
</feature>
<evidence type="ECO:0000256" key="2">
    <source>
        <dbReference type="ARBA" id="ARBA00008029"/>
    </source>
</evidence>
<evidence type="ECO:0000313" key="10">
    <source>
        <dbReference type="Proteomes" id="UP000016927"/>
    </source>
</evidence>
<dbReference type="OMA" id="EHEVNEY"/>
<feature type="compositionally biased region" description="Polar residues" evidence="8">
    <location>
        <begin position="37"/>
        <end position="46"/>
    </location>
</feature>
<dbReference type="GO" id="GO:0000776">
    <property type="term" value="C:kinetochore"/>
    <property type="evidence" value="ECO:0007669"/>
    <property type="project" value="TreeGrafter"/>
</dbReference>
<accession>R0KZF7</accession>
<keyword evidence="4" id="KW-0132">Cell division</keyword>
<dbReference type="VEuPathDB" id="MicrosporidiaDB:NBO_2g0083"/>
<dbReference type="HOGENOM" id="CLU_168440_0_0_1"/>
<gene>
    <name evidence="9" type="primary">MD1L1</name>
    <name evidence="9" type="ORF">NBO_2g0083</name>
</gene>
<comment type="subcellular location">
    <subcellularLocation>
        <location evidence="1">Nucleus</location>
    </subcellularLocation>
</comment>
<dbReference type="Gene3D" id="3.30.457.60">
    <property type="match status" value="1"/>
</dbReference>
<keyword evidence="6" id="KW-0539">Nucleus</keyword>
<evidence type="ECO:0000256" key="6">
    <source>
        <dbReference type="ARBA" id="ARBA00023242"/>
    </source>
</evidence>
<dbReference type="GO" id="GO:0051301">
    <property type="term" value="P:cell division"/>
    <property type="evidence" value="ECO:0007669"/>
    <property type="project" value="UniProtKB-KW"/>
</dbReference>
<evidence type="ECO:0000256" key="3">
    <source>
        <dbReference type="ARBA" id="ARBA00022019"/>
    </source>
</evidence>
<dbReference type="Pfam" id="PF05557">
    <property type="entry name" value="MAD"/>
    <property type="match status" value="1"/>
</dbReference>
<keyword evidence="7" id="KW-0131">Cell cycle</keyword>
<comment type="similarity">
    <text evidence="2">Belongs to the MAD1 family.</text>
</comment>
<evidence type="ECO:0000256" key="8">
    <source>
        <dbReference type="SAM" id="MobiDB-lite"/>
    </source>
</evidence>
<dbReference type="PANTHER" id="PTHR23168:SF0">
    <property type="entry name" value="MITOTIC SPINDLE ASSEMBLY CHECKPOINT PROTEIN MAD1"/>
    <property type="match status" value="1"/>
</dbReference>
<evidence type="ECO:0000256" key="1">
    <source>
        <dbReference type="ARBA" id="ARBA00004123"/>
    </source>
</evidence>
<dbReference type="GO" id="GO:0007094">
    <property type="term" value="P:mitotic spindle assembly checkpoint signaling"/>
    <property type="evidence" value="ECO:0007669"/>
    <property type="project" value="InterPro"/>
</dbReference>
<proteinExistence type="inferred from homology"/>
<evidence type="ECO:0000313" key="9">
    <source>
        <dbReference type="EMBL" id="EOB15592.1"/>
    </source>
</evidence>
<evidence type="ECO:0000256" key="4">
    <source>
        <dbReference type="ARBA" id="ARBA00022618"/>
    </source>
</evidence>
<dbReference type="Proteomes" id="UP000016927">
    <property type="component" value="Unassembled WGS sequence"/>
</dbReference>
<dbReference type="GO" id="GO:0005635">
    <property type="term" value="C:nuclear envelope"/>
    <property type="evidence" value="ECO:0007669"/>
    <property type="project" value="TreeGrafter"/>
</dbReference>
<dbReference type="GO" id="GO:0051315">
    <property type="term" value="P:attachment of mitotic spindle microtubules to kinetochore"/>
    <property type="evidence" value="ECO:0007669"/>
    <property type="project" value="TreeGrafter"/>
</dbReference>
<dbReference type="InterPro" id="IPR008672">
    <property type="entry name" value="Mad1"/>
</dbReference>
<evidence type="ECO:0000256" key="5">
    <source>
        <dbReference type="ARBA" id="ARBA00022776"/>
    </source>
</evidence>
<dbReference type="OrthoDB" id="331602at2759"/>
<protein>
    <recommendedName>
        <fullName evidence="3">Spindle assembly checkpoint component MAD1</fullName>
    </recommendedName>
</protein>